<dbReference type="AlphaFoldDB" id="A0A061DAV8"/>
<dbReference type="OMA" id="KNYGGQF"/>
<evidence type="ECO:0000313" key="1">
    <source>
        <dbReference type="EMBL" id="CDR96059.1"/>
    </source>
</evidence>
<evidence type="ECO:0000313" key="2">
    <source>
        <dbReference type="Proteomes" id="UP000033188"/>
    </source>
</evidence>
<dbReference type="RefSeq" id="XP_012768245.1">
    <property type="nucleotide sequence ID" value="XM_012912791.1"/>
</dbReference>
<sequence>MVNSYGGSFIGFQAIREGASGGNDKLKKVLVAPKVPEGPPEVLVIDLRSATNINLPETKPPVSTDFVITAFFDDETVEEAFKHMRQSCKPTKGVYCYDSYTCQFDQQIVLPCAGKKHVVLYVSYVTIITAPDGSRDLDLKGYGLTKPIPLDSCGTVPIHKEQLLASNGTDTVSMALTYSVKMAKSSDSDQIPPDTLGGLVLRPKIKFL</sequence>
<dbReference type="EMBL" id="LK391708">
    <property type="protein sequence ID" value="CDR96059.1"/>
    <property type="molecule type" value="Genomic_DNA"/>
</dbReference>
<proteinExistence type="predicted"/>
<organism evidence="1 2">
    <name type="scientific">Babesia bigemina</name>
    <dbReference type="NCBI Taxonomy" id="5866"/>
    <lineage>
        <taxon>Eukaryota</taxon>
        <taxon>Sar</taxon>
        <taxon>Alveolata</taxon>
        <taxon>Apicomplexa</taxon>
        <taxon>Aconoidasida</taxon>
        <taxon>Piroplasmida</taxon>
        <taxon>Babesiidae</taxon>
        <taxon>Babesia</taxon>
    </lineage>
</organism>
<accession>A0A061DAV8</accession>
<keyword evidence="2" id="KW-1185">Reference proteome</keyword>
<name>A0A061DAV8_BABBI</name>
<gene>
    <name evidence="1" type="ORF">BBBOND_0212010</name>
</gene>
<dbReference type="KEGG" id="bbig:BBBOND_0212010"/>
<dbReference type="VEuPathDB" id="PiroplasmaDB:BBBOND_0212010"/>
<protein>
    <submittedName>
        <fullName evidence="1">Uncharacterized protein</fullName>
    </submittedName>
</protein>
<dbReference type="GeneID" id="24564600"/>
<dbReference type="OrthoDB" id="359911at2759"/>
<reference evidence="2" key="1">
    <citation type="submission" date="2014-06" db="EMBL/GenBank/DDBJ databases">
        <authorList>
            <person name="Aslett M."/>
            <person name="De Silva N."/>
        </authorList>
    </citation>
    <scope>NUCLEOTIDE SEQUENCE [LARGE SCALE GENOMIC DNA]</scope>
    <source>
        <strain evidence="2">Bond</strain>
    </source>
</reference>
<dbReference type="Proteomes" id="UP000033188">
    <property type="component" value="Chromosome 2"/>
</dbReference>